<dbReference type="PANTHER" id="PTHR30614:SF45">
    <property type="entry name" value="L-CYSTINE TRANSPORT SYSTEM PERMEASE PROTEIN TCYL"/>
    <property type="match status" value="1"/>
</dbReference>
<evidence type="ECO:0000313" key="9">
    <source>
        <dbReference type="EMBL" id="REK76976.1"/>
    </source>
</evidence>
<comment type="caution">
    <text evidence="9">The sequence shown here is derived from an EMBL/GenBank/DDBJ whole genome shotgun (WGS) entry which is preliminary data.</text>
</comment>
<dbReference type="RefSeq" id="WP_116044265.1">
    <property type="nucleotide sequence ID" value="NZ_QUBQ01000001.1"/>
</dbReference>
<dbReference type="PANTHER" id="PTHR30614">
    <property type="entry name" value="MEMBRANE COMPONENT OF AMINO ACID ABC TRANSPORTER"/>
    <property type="match status" value="1"/>
</dbReference>
<feature type="transmembrane region" description="Helical" evidence="7">
    <location>
        <begin position="24"/>
        <end position="45"/>
    </location>
</feature>
<evidence type="ECO:0000256" key="1">
    <source>
        <dbReference type="ARBA" id="ARBA00004651"/>
    </source>
</evidence>
<dbReference type="InterPro" id="IPR035906">
    <property type="entry name" value="MetI-like_sf"/>
</dbReference>
<evidence type="ECO:0000256" key="3">
    <source>
        <dbReference type="ARBA" id="ARBA00022475"/>
    </source>
</evidence>
<evidence type="ECO:0000256" key="6">
    <source>
        <dbReference type="ARBA" id="ARBA00023136"/>
    </source>
</evidence>
<name>A0A371PL95_9BACL</name>
<proteinExistence type="inferred from homology"/>
<dbReference type="EMBL" id="QUBQ01000001">
    <property type="protein sequence ID" value="REK76976.1"/>
    <property type="molecule type" value="Genomic_DNA"/>
</dbReference>
<keyword evidence="5 7" id="KW-1133">Transmembrane helix</keyword>
<dbReference type="GO" id="GO:0022857">
    <property type="term" value="F:transmembrane transporter activity"/>
    <property type="evidence" value="ECO:0007669"/>
    <property type="project" value="InterPro"/>
</dbReference>
<dbReference type="Pfam" id="PF00528">
    <property type="entry name" value="BPD_transp_1"/>
    <property type="match status" value="1"/>
</dbReference>
<dbReference type="InterPro" id="IPR000515">
    <property type="entry name" value="MetI-like"/>
</dbReference>
<feature type="transmembrane region" description="Helical" evidence="7">
    <location>
        <begin position="142"/>
        <end position="164"/>
    </location>
</feature>
<dbReference type="AlphaFoldDB" id="A0A371PL95"/>
<dbReference type="OrthoDB" id="9805999at2"/>
<evidence type="ECO:0000313" key="10">
    <source>
        <dbReference type="Proteomes" id="UP000261905"/>
    </source>
</evidence>
<dbReference type="CDD" id="cd06261">
    <property type="entry name" value="TM_PBP2"/>
    <property type="match status" value="1"/>
</dbReference>
<protein>
    <submittedName>
        <fullName evidence="9">Amino acid ABC transporter permease</fullName>
    </submittedName>
</protein>
<comment type="subcellular location">
    <subcellularLocation>
        <location evidence="1 7">Cell membrane</location>
        <topology evidence="1 7">Multi-pass membrane protein</topology>
    </subcellularLocation>
</comment>
<feature type="domain" description="ABC transmembrane type-1" evidence="8">
    <location>
        <begin position="22"/>
        <end position="217"/>
    </location>
</feature>
<dbReference type="Gene3D" id="1.10.3720.10">
    <property type="entry name" value="MetI-like"/>
    <property type="match status" value="1"/>
</dbReference>
<dbReference type="GO" id="GO:0043190">
    <property type="term" value="C:ATP-binding cassette (ABC) transporter complex"/>
    <property type="evidence" value="ECO:0007669"/>
    <property type="project" value="InterPro"/>
</dbReference>
<accession>A0A371PL95</accession>
<feature type="transmembrane region" description="Helical" evidence="7">
    <location>
        <begin position="57"/>
        <end position="78"/>
    </location>
</feature>
<dbReference type="GO" id="GO:0006865">
    <property type="term" value="P:amino acid transport"/>
    <property type="evidence" value="ECO:0007669"/>
    <property type="project" value="TreeGrafter"/>
</dbReference>
<sequence>MGQHPFDISYVFEYFIRLLPSLRITLYIVGSSIAFGLIVGLLVALPQLYRVPVLQRLARIYISFFRGTPILIQLFLFYYGLPELLKLIHIDVSKTPTLFFVILTYSLHSGAYISEVIRGAVTAVDRGQVEAAYAMGMNGYQAFIRIVMPQALAISIPVFANVVLGNLKDTSLAFTLGILEITGRAQTIGALSQRFIEIYLSLALLYFIICFVLERLFFRLERRLLRFEQSAEAEQRLRRVEGSIFGRATSAAKLRNKEARL</sequence>
<keyword evidence="4 7" id="KW-0812">Transmembrane</keyword>
<dbReference type="PROSITE" id="PS50928">
    <property type="entry name" value="ABC_TM1"/>
    <property type="match status" value="1"/>
</dbReference>
<dbReference type="InterPro" id="IPR010065">
    <property type="entry name" value="AA_ABC_transptr_permease_3TM"/>
</dbReference>
<gene>
    <name evidence="9" type="ORF">DX130_08175</name>
</gene>
<evidence type="ECO:0000259" key="8">
    <source>
        <dbReference type="PROSITE" id="PS50928"/>
    </source>
</evidence>
<keyword evidence="2 7" id="KW-0813">Transport</keyword>
<reference evidence="9 10" key="1">
    <citation type="submission" date="2018-08" db="EMBL/GenBank/DDBJ databases">
        <title>Paenibacillus sp. M4BSY-1, whole genome shotgun sequence.</title>
        <authorList>
            <person name="Tuo L."/>
        </authorList>
    </citation>
    <scope>NUCLEOTIDE SEQUENCE [LARGE SCALE GENOMIC DNA]</scope>
    <source>
        <strain evidence="9 10">M4BSY-1</strain>
    </source>
</reference>
<keyword evidence="6 7" id="KW-0472">Membrane</keyword>
<feature type="transmembrane region" description="Helical" evidence="7">
    <location>
        <begin position="98"/>
        <end position="121"/>
    </location>
</feature>
<evidence type="ECO:0000256" key="2">
    <source>
        <dbReference type="ARBA" id="ARBA00022448"/>
    </source>
</evidence>
<comment type="similarity">
    <text evidence="7">Belongs to the binding-protein-dependent transport system permease family.</text>
</comment>
<dbReference type="Proteomes" id="UP000261905">
    <property type="component" value="Unassembled WGS sequence"/>
</dbReference>
<dbReference type="InterPro" id="IPR043429">
    <property type="entry name" value="ArtM/GltK/GlnP/TcyL/YhdX-like"/>
</dbReference>
<feature type="transmembrane region" description="Helical" evidence="7">
    <location>
        <begin position="198"/>
        <end position="218"/>
    </location>
</feature>
<organism evidence="9 10">
    <name type="scientific">Paenibacillus paeoniae</name>
    <dbReference type="NCBI Taxonomy" id="2292705"/>
    <lineage>
        <taxon>Bacteria</taxon>
        <taxon>Bacillati</taxon>
        <taxon>Bacillota</taxon>
        <taxon>Bacilli</taxon>
        <taxon>Bacillales</taxon>
        <taxon>Paenibacillaceae</taxon>
        <taxon>Paenibacillus</taxon>
    </lineage>
</organism>
<keyword evidence="3" id="KW-1003">Cell membrane</keyword>
<dbReference type="SUPFAM" id="SSF161098">
    <property type="entry name" value="MetI-like"/>
    <property type="match status" value="1"/>
</dbReference>
<evidence type="ECO:0000256" key="5">
    <source>
        <dbReference type="ARBA" id="ARBA00022989"/>
    </source>
</evidence>
<evidence type="ECO:0000256" key="4">
    <source>
        <dbReference type="ARBA" id="ARBA00022692"/>
    </source>
</evidence>
<keyword evidence="10" id="KW-1185">Reference proteome</keyword>
<dbReference type="NCBIfam" id="TIGR01726">
    <property type="entry name" value="HEQRo_perm_3TM"/>
    <property type="match status" value="1"/>
</dbReference>
<evidence type="ECO:0000256" key="7">
    <source>
        <dbReference type="RuleBase" id="RU363032"/>
    </source>
</evidence>